<accession>A0ABN7ZEK6</accession>
<gene>
    <name evidence="4" type="ORF">LMG21510_04935</name>
</gene>
<dbReference type="Proteomes" id="UP000721236">
    <property type="component" value="Unassembled WGS sequence"/>
</dbReference>
<comment type="caution">
    <text evidence="4">The sequence shown here is derived from an EMBL/GenBank/DDBJ whole genome shotgun (WGS) entry which is preliminary data.</text>
</comment>
<keyword evidence="2" id="KW-0732">Signal</keyword>
<evidence type="ECO:0000256" key="2">
    <source>
        <dbReference type="SAM" id="SignalP"/>
    </source>
</evidence>
<organism evidence="4 5">
    <name type="scientific">Cupriavidus respiraculi</name>
    <dbReference type="NCBI Taxonomy" id="195930"/>
    <lineage>
        <taxon>Bacteria</taxon>
        <taxon>Pseudomonadati</taxon>
        <taxon>Pseudomonadota</taxon>
        <taxon>Betaproteobacteria</taxon>
        <taxon>Burkholderiales</taxon>
        <taxon>Burkholderiaceae</taxon>
        <taxon>Cupriavidus</taxon>
    </lineage>
</organism>
<evidence type="ECO:0000313" key="5">
    <source>
        <dbReference type="Proteomes" id="UP000721236"/>
    </source>
</evidence>
<evidence type="ECO:0000259" key="3">
    <source>
        <dbReference type="Pfam" id="PF03713"/>
    </source>
</evidence>
<dbReference type="InterPro" id="IPR005183">
    <property type="entry name" value="DUF305_CopM-like"/>
</dbReference>
<protein>
    <recommendedName>
        <fullName evidence="3">DUF305 domain-containing protein</fullName>
    </recommendedName>
</protein>
<evidence type="ECO:0000313" key="4">
    <source>
        <dbReference type="EMBL" id="CAG9183783.1"/>
    </source>
</evidence>
<dbReference type="RefSeq" id="WP_222208695.1">
    <property type="nucleotide sequence ID" value="NZ_CAJZAH010000010.1"/>
</dbReference>
<feature type="region of interest" description="Disordered" evidence="1">
    <location>
        <begin position="84"/>
        <end position="113"/>
    </location>
</feature>
<reference evidence="4 5" key="1">
    <citation type="submission" date="2021-08" db="EMBL/GenBank/DDBJ databases">
        <authorList>
            <person name="Peeters C."/>
        </authorList>
    </citation>
    <scope>NUCLEOTIDE SEQUENCE [LARGE SCALE GENOMIC DNA]</scope>
    <source>
        <strain evidence="4 5">LMG 21510</strain>
    </source>
</reference>
<sequence>MTTPNAYAVDDERPSRTASLRKRLARKTSLSVLGIATLAALITTPADAAEPGRGITASFEVRLMQLIIDHHYSALRMTELAAGTDPQRTGNIAPSEGTSPTPGYPPTRPKSSLDEVKSMARMENRSQREQLAQLRMFLLQWYGVEYQPRVRQEQQQMLAHLEHAQPGRDFDHVFLEVFSRHHYTLLQPMNACITGADRRHDELIRLCGQMWHMQTTGVDEMRQLLERHFNIVDYQPFAGDRPLHSQGGSPRGQHSGGD</sequence>
<feature type="signal peptide" evidence="2">
    <location>
        <begin position="1"/>
        <end position="48"/>
    </location>
</feature>
<feature type="chain" id="PRO_5046732644" description="DUF305 domain-containing protein" evidence="2">
    <location>
        <begin position="49"/>
        <end position="258"/>
    </location>
</feature>
<dbReference type="Pfam" id="PF03713">
    <property type="entry name" value="DUF305"/>
    <property type="match status" value="1"/>
</dbReference>
<feature type="compositionally biased region" description="Polar residues" evidence="1">
    <location>
        <begin position="86"/>
        <end position="101"/>
    </location>
</feature>
<dbReference type="Gene3D" id="1.20.1260.10">
    <property type="match status" value="1"/>
</dbReference>
<keyword evidence="5" id="KW-1185">Reference proteome</keyword>
<name>A0ABN7ZEK6_9BURK</name>
<evidence type="ECO:0000256" key="1">
    <source>
        <dbReference type="SAM" id="MobiDB-lite"/>
    </source>
</evidence>
<feature type="domain" description="DUF305" evidence="3">
    <location>
        <begin position="111"/>
        <end position="225"/>
    </location>
</feature>
<dbReference type="EMBL" id="CAJZAH010000010">
    <property type="protein sequence ID" value="CAG9183783.1"/>
    <property type="molecule type" value="Genomic_DNA"/>
</dbReference>
<proteinExistence type="predicted"/>
<dbReference type="InterPro" id="IPR012347">
    <property type="entry name" value="Ferritin-like"/>
</dbReference>